<dbReference type="EMBL" id="BOMB01000029">
    <property type="protein sequence ID" value="GID14221.1"/>
    <property type="molecule type" value="Genomic_DNA"/>
</dbReference>
<keyword evidence="1" id="KW-0285">Flavoprotein</keyword>
<dbReference type="InterPro" id="IPR005025">
    <property type="entry name" value="FMN_Rdtase-like_dom"/>
</dbReference>
<dbReference type="GO" id="GO:0016491">
    <property type="term" value="F:oxidoreductase activity"/>
    <property type="evidence" value="ECO:0007669"/>
    <property type="project" value="InterPro"/>
</dbReference>
<sequence>MHIALLTASPRTDGNSRALAAAFADGAADHTVTTVDLNTVTSGGFLRDCRLCRDADGHCTIDDGYRDLVHDVLVPADAIVLATPLYFYGLPAVLKNVVDRLVCYLSAGYPRSAEVVAAMPGKRLALLLSSEEDNPALTTALRTQVQQLCRYLRQDFVAVVHGVGNRRGEVAADPRDPIAAARDLGRTLFDVHHTDYLLDTPRDTAAW</sequence>
<dbReference type="SUPFAM" id="SSF52218">
    <property type="entry name" value="Flavoproteins"/>
    <property type="match status" value="1"/>
</dbReference>
<feature type="domain" description="NADPH-dependent FMN reductase-like" evidence="3">
    <location>
        <begin position="1"/>
        <end position="119"/>
    </location>
</feature>
<dbReference type="PANTHER" id="PTHR43278">
    <property type="entry name" value="NAD(P)H-DEPENDENT FMN-CONTAINING OXIDOREDUCTASE YWQN-RELATED"/>
    <property type="match status" value="1"/>
</dbReference>
<proteinExistence type="predicted"/>
<dbReference type="Pfam" id="PF03358">
    <property type="entry name" value="FMN_red"/>
    <property type="match status" value="1"/>
</dbReference>
<dbReference type="AlphaFoldDB" id="A0A8J3J9K7"/>
<evidence type="ECO:0000256" key="2">
    <source>
        <dbReference type="ARBA" id="ARBA00022643"/>
    </source>
</evidence>
<evidence type="ECO:0000313" key="4">
    <source>
        <dbReference type="EMBL" id="GID14221.1"/>
    </source>
</evidence>
<name>A0A8J3J9K7_9ACTN</name>
<dbReference type="InterPro" id="IPR051796">
    <property type="entry name" value="ISF_SsuE-like"/>
</dbReference>
<keyword evidence="2" id="KW-0288">FMN</keyword>
<dbReference type="InterPro" id="IPR029039">
    <property type="entry name" value="Flavoprotein-like_sf"/>
</dbReference>
<evidence type="ECO:0000256" key="1">
    <source>
        <dbReference type="ARBA" id="ARBA00022630"/>
    </source>
</evidence>
<gene>
    <name evidence="4" type="ORF">Aru02nite_51100</name>
</gene>
<reference evidence="4" key="1">
    <citation type="submission" date="2021-01" db="EMBL/GenBank/DDBJ databases">
        <title>Whole genome shotgun sequence of Actinocatenispora rupis NBRC 107355.</title>
        <authorList>
            <person name="Komaki H."/>
            <person name="Tamura T."/>
        </authorList>
    </citation>
    <scope>NUCLEOTIDE SEQUENCE</scope>
    <source>
        <strain evidence="4">NBRC 107355</strain>
    </source>
</reference>
<dbReference type="Gene3D" id="3.40.50.360">
    <property type="match status" value="1"/>
</dbReference>
<dbReference type="Proteomes" id="UP000612808">
    <property type="component" value="Unassembled WGS sequence"/>
</dbReference>
<organism evidence="4 5">
    <name type="scientific">Actinocatenispora rupis</name>
    <dbReference type="NCBI Taxonomy" id="519421"/>
    <lineage>
        <taxon>Bacteria</taxon>
        <taxon>Bacillati</taxon>
        <taxon>Actinomycetota</taxon>
        <taxon>Actinomycetes</taxon>
        <taxon>Micromonosporales</taxon>
        <taxon>Micromonosporaceae</taxon>
        <taxon>Actinocatenispora</taxon>
    </lineage>
</organism>
<dbReference type="RefSeq" id="WP_203661974.1">
    <property type="nucleotide sequence ID" value="NZ_BAAAZM010000001.1"/>
</dbReference>
<protein>
    <recommendedName>
        <fullName evidence="3">NADPH-dependent FMN reductase-like domain-containing protein</fullName>
    </recommendedName>
</protein>
<evidence type="ECO:0000259" key="3">
    <source>
        <dbReference type="Pfam" id="PF03358"/>
    </source>
</evidence>
<comment type="caution">
    <text evidence="4">The sequence shown here is derived from an EMBL/GenBank/DDBJ whole genome shotgun (WGS) entry which is preliminary data.</text>
</comment>
<keyword evidence="5" id="KW-1185">Reference proteome</keyword>
<accession>A0A8J3J9K7</accession>
<evidence type="ECO:0000313" key="5">
    <source>
        <dbReference type="Proteomes" id="UP000612808"/>
    </source>
</evidence>
<dbReference type="PANTHER" id="PTHR43278:SF4">
    <property type="entry name" value="NAD(P)H-DEPENDENT FMN-CONTAINING OXIDOREDUCTASE YWQN-RELATED"/>
    <property type="match status" value="1"/>
</dbReference>